<dbReference type="Pfam" id="PF09140">
    <property type="entry name" value="MipZ"/>
    <property type="match status" value="1"/>
</dbReference>
<evidence type="ECO:0000313" key="1">
    <source>
        <dbReference type="EMBL" id="MBE1236789.1"/>
    </source>
</evidence>
<dbReference type="PANTHER" id="PTHR13696:SF96">
    <property type="entry name" value="COBQ_COBB_MIND_PARA NUCLEOTIDE BINDING DOMAIN-CONTAINING PROTEIN"/>
    <property type="match status" value="1"/>
</dbReference>
<dbReference type="CDD" id="cd02042">
    <property type="entry name" value="ParAB_family"/>
    <property type="match status" value="1"/>
</dbReference>
<reference evidence="1" key="1">
    <citation type="submission" date="2020-10" db="EMBL/GenBank/DDBJ databases">
        <title>Genome sequence of the unusual species of purple photosynthetic bacteria, Phaeovibrio sulfidiphilus DSM 23193, type strain.</title>
        <authorList>
            <person name="Kyndt J.A."/>
            <person name="Meyer T.E."/>
        </authorList>
    </citation>
    <scope>NUCLEOTIDE SEQUENCE</scope>
    <source>
        <strain evidence="1">DSM 23193</strain>
    </source>
</reference>
<dbReference type="InterPro" id="IPR015223">
    <property type="entry name" value="MipZ"/>
</dbReference>
<dbReference type="InterPro" id="IPR050678">
    <property type="entry name" value="DNA_Partitioning_ATPase"/>
</dbReference>
<dbReference type="InterPro" id="IPR027417">
    <property type="entry name" value="P-loop_NTPase"/>
</dbReference>
<dbReference type="PANTHER" id="PTHR13696">
    <property type="entry name" value="P-LOOP CONTAINING NUCLEOSIDE TRIPHOSPHATE HYDROLASE"/>
    <property type="match status" value="1"/>
</dbReference>
<dbReference type="Proteomes" id="UP000631034">
    <property type="component" value="Unassembled WGS sequence"/>
</dbReference>
<name>A0A8J6YMU6_9PROT</name>
<dbReference type="SUPFAM" id="SSF52540">
    <property type="entry name" value="P-loop containing nucleoside triphosphate hydrolases"/>
    <property type="match status" value="1"/>
</dbReference>
<gene>
    <name evidence="1" type="ORF">IHV25_03860</name>
</gene>
<comment type="caution">
    <text evidence="1">The sequence shown here is derived from an EMBL/GenBank/DDBJ whole genome shotgun (WGS) entry which is preliminary data.</text>
</comment>
<protein>
    <submittedName>
        <fullName evidence="1">AAA family ATPase</fullName>
    </submittedName>
</protein>
<dbReference type="EMBL" id="JACZHT010000002">
    <property type="protein sequence ID" value="MBE1236789.1"/>
    <property type="molecule type" value="Genomic_DNA"/>
</dbReference>
<sequence length="268" mass="29696">MENQTQTRKRARVIVVGNQKGGSGKSTIAMHLIVGLARAGHVVGSVDLDAGQATLTRYLENRKAFADKRNIEMPGPAHVPLAPSENVEADKRRLEEVMQGYYEQVDTIVIDTPGTDIPVSRYAHSFADTLVTPLNDSFIDLDVLARVDGETLKILGPSPYAAAIWEAKQARAQRDRGQIEWIVLRNRLSTLDARNKREMEDALNELSRRIGFRVISGLAERVIYRELFLNGLTLLDLRAQGTGVDMKMSHVAARNEIRGLLSAVGIKE</sequence>
<dbReference type="Gene3D" id="3.40.50.300">
    <property type="entry name" value="P-loop containing nucleotide triphosphate hydrolases"/>
    <property type="match status" value="1"/>
</dbReference>
<keyword evidence="2" id="KW-1185">Reference proteome</keyword>
<proteinExistence type="predicted"/>
<dbReference type="AlphaFoldDB" id="A0A8J6YMU6"/>
<organism evidence="1 2">
    <name type="scientific">Phaeovibrio sulfidiphilus</name>
    <dbReference type="NCBI Taxonomy" id="1220600"/>
    <lineage>
        <taxon>Bacteria</taxon>
        <taxon>Pseudomonadati</taxon>
        <taxon>Pseudomonadota</taxon>
        <taxon>Alphaproteobacteria</taxon>
        <taxon>Rhodospirillales</taxon>
        <taxon>Rhodospirillaceae</taxon>
        <taxon>Phaeovibrio</taxon>
    </lineage>
</organism>
<dbReference type="RefSeq" id="WP_192533794.1">
    <property type="nucleotide sequence ID" value="NZ_JACZHT010000002.1"/>
</dbReference>
<accession>A0A8J6YMU6</accession>
<evidence type="ECO:0000313" key="2">
    <source>
        <dbReference type="Proteomes" id="UP000631034"/>
    </source>
</evidence>